<feature type="compositionally biased region" description="Low complexity" evidence="1">
    <location>
        <begin position="1"/>
        <end position="13"/>
    </location>
</feature>
<feature type="region of interest" description="Disordered" evidence="1">
    <location>
        <begin position="1"/>
        <end position="58"/>
    </location>
</feature>
<evidence type="ECO:0000256" key="1">
    <source>
        <dbReference type="SAM" id="MobiDB-lite"/>
    </source>
</evidence>
<dbReference type="AlphaFoldDB" id="A0A2T8IEF3"/>
<accession>A0A2T8IEF3</accession>
<evidence type="ECO:0000313" key="2">
    <source>
        <dbReference type="EMBL" id="PVH36050.1"/>
    </source>
</evidence>
<name>A0A2T8IEF3_9POAL</name>
<feature type="compositionally biased region" description="Low complexity" evidence="1">
    <location>
        <begin position="22"/>
        <end position="31"/>
    </location>
</feature>
<dbReference type="Gramene" id="PVH36050">
    <property type="protein sequence ID" value="PVH36050"/>
    <property type="gene ID" value="PAHAL_7G344400"/>
</dbReference>
<dbReference type="EMBL" id="CM008052">
    <property type="protein sequence ID" value="PVH36050.1"/>
    <property type="molecule type" value="Genomic_DNA"/>
</dbReference>
<gene>
    <name evidence="2" type="ORF">PAHAL_7G344400</name>
</gene>
<protein>
    <submittedName>
        <fullName evidence="2">Uncharacterized protein</fullName>
    </submittedName>
</protein>
<reference evidence="2" key="1">
    <citation type="submission" date="2018-04" db="EMBL/GenBank/DDBJ databases">
        <title>WGS assembly of Panicum hallii.</title>
        <authorList>
            <person name="Lovell J."/>
            <person name="Jenkins J."/>
            <person name="Lowry D."/>
            <person name="Mamidi S."/>
            <person name="Sreedasyam A."/>
            <person name="Weng X."/>
            <person name="Barry K."/>
            <person name="Bonette J."/>
            <person name="Campitelli B."/>
            <person name="Daum C."/>
            <person name="Gordon S."/>
            <person name="Gould B."/>
            <person name="Lipzen A."/>
            <person name="Macqueen A."/>
            <person name="Palacio-Mejia J."/>
            <person name="Plott C."/>
            <person name="Shakirov E."/>
            <person name="Shu S."/>
            <person name="Yoshinaga Y."/>
            <person name="Zane M."/>
            <person name="Rokhsar D."/>
            <person name="Grimwood J."/>
            <person name="Schmutz J."/>
            <person name="Juenger T."/>
        </authorList>
    </citation>
    <scope>NUCLEOTIDE SEQUENCE [LARGE SCALE GENOMIC DNA]</scope>
    <source>
        <strain evidence="2">FIL2</strain>
    </source>
</reference>
<dbReference type="Proteomes" id="UP000243499">
    <property type="component" value="Chromosome 7"/>
</dbReference>
<sequence>MPIPSWSPWITPPHRGTPGSHGRAAGDAGRTTRARRGEVTTPTRVSATPPPGVRGVMGSDEPSYLACMVWTTAPGRGEGMVRPSAVSSCRSPGCGDQNGTSRLAPFLLLDWHAPPN</sequence>
<proteinExistence type="predicted"/>
<organism evidence="2">
    <name type="scientific">Panicum hallii</name>
    <dbReference type="NCBI Taxonomy" id="206008"/>
    <lineage>
        <taxon>Eukaryota</taxon>
        <taxon>Viridiplantae</taxon>
        <taxon>Streptophyta</taxon>
        <taxon>Embryophyta</taxon>
        <taxon>Tracheophyta</taxon>
        <taxon>Spermatophyta</taxon>
        <taxon>Magnoliopsida</taxon>
        <taxon>Liliopsida</taxon>
        <taxon>Poales</taxon>
        <taxon>Poaceae</taxon>
        <taxon>PACMAD clade</taxon>
        <taxon>Panicoideae</taxon>
        <taxon>Panicodae</taxon>
        <taxon>Paniceae</taxon>
        <taxon>Panicinae</taxon>
        <taxon>Panicum</taxon>
        <taxon>Panicum sect. Panicum</taxon>
    </lineage>
</organism>